<dbReference type="NCBIfam" id="TIGR01550">
    <property type="entry name" value="DOC_P1"/>
    <property type="match status" value="1"/>
</dbReference>
<dbReference type="InterPro" id="IPR036597">
    <property type="entry name" value="Fido-like_dom_sf"/>
</dbReference>
<evidence type="ECO:0000313" key="3">
    <source>
        <dbReference type="Proteomes" id="UP000197208"/>
    </source>
</evidence>
<dbReference type="Pfam" id="PF02661">
    <property type="entry name" value="Fic"/>
    <property type="match status" value="1"/>
</dbReference>
<dbReference type="PROSITE" id="PS51459">
    <property type="entry name" value="FIDO"/>
    <property type="match status" value="1"/>
</dbReference>
<evidence type="ECO:0000259" key="1">
    <source>
        <dbReference type="PROSITE" id="PS51459"/>
    </source>
</evidence>
<keyword evidence="3" id="KW-1185">Reference proteome</keyword>
<dbReference type="Gene3D" id="1.20.120.1870">
    <property type="entry name" value="Fic/DOC protein, Fido domain"/>
    <property type="match status" value="1"/>
</dbReference>
<dbReference type="InterPro" id="IPR003812">
    <property type="entry name" value="Fido"/>
</dbReference>
<dbReference type="EMBL" id="NHMK01000010">
    <property type="protein sequence ID" value="OWL96812.1"/>
    <property type="molecule type" value="Genomic_DNA"/>
</dbReference>
<reference evidence="2 3" key="1">
    <citation type="submission" date="2017-05" db="EMBL/GenBank/DDBJ databases">
        <title>De novo genome assembly of Deniococcus indicus strain DR1.</title>
        <authorList>
            <person name="Chauhan D."/>
            <person name="Yennamalli R.M."/>
            <person name="Priyadarshini R."/>
        </authorList>
    </citation>
    <scope>NUCLEOTIDE SEQUENCE [LARGE SCALE GENOMIC DNA]</scope>
    <source>
        <strain evidence="2 3">DR1</strain>
    </source>
</reference>
<dbReference type="Proteomes" id="UP000197208">
    <property type="component" value="Unassembled WGS sequence"/>
</dbReference>
<gene>
    <name evidence="2" type="ORF">CBQ26_07410</name>
</gene>
<dbReference type="SUPFAM" id="SSF140931">
    <property type="entry name" value="Fic-like"/>
    <property type="match status" value="1"/>
</dbReference>
<dbReference type="PIRSF" id="PIRSF018297">
    <property type="entry name" value="Doc"/>
    <property type="match status" value="1"/>
</dbReference>
<dbReference type="PANTHER" id="PTHR39426">
    <property type="entry name" value="HOMOLOGY TO DEATH-ON-CURING PROTEIN OF PHAGE P1"/>
    <property type="match status" value="1"/>
</dbReference>
<dbReference type="AlphaFoldDB" id="A0A246BNH2"/>
<name>A0A246BNH2_9DEIO</name>
<dbReference type="RefSeq" id="WP_088248013.1">
    <property type="nucleotide sequence ID" value="NZ_NHMK01000010.1"/>
</dbReference>
<dbReference type="OrthoDB" id="9802752at2"/>
<dbReference type="InterPro" id="IPR006440">
    <property type="entry name" value="Doc"/>
</dbReference>
<comment type="caution">
    <text evidence="2">The sequence shown here is derived from an EMBL/GenBank/DDBJ whole genome shotgun (WGS) entry which is preliminary data.</text>
</comment>
<feature type="domain" description="Fido" evidence="1">
    <location>
        <begin position="5"/>
        <end position="128"/>
    </location>
</feature>
<dbReference type="PANTHER" id="PTHR39426:SF1">
    <property type="entry name" value="HOMOLOGY TO DEATH-ON-CURING PROTEIN OF PHAGE P1"/>
    <property type="match status" value="1"/>
</dbReference>
<accession>A0A246BNH2</accession>
<dbReference type="InterPro" id="IPR053737">
    <property type="entry name" value="Type_II_TA_Toxin"/>
</dbReference>
<evidence type="ECO:0000313" key="2">
    <source>
        <dbReference type="EMBL" id="OWL96812.1"/>
    </source>
</evidence>
<sequence length="132" mass="14126">MTVHLTAENVTDLHDEAIAAHGGLPGLRDAGALASAVAQPAMQAFGVELYPTPVEKAAAYLYFLSRNHAFIDGNKRTAYASTYVFLLMNGLHLSGSDDAVFELVLATAQGQLADPRMVAERLIQLVTPLTEE</sequence>
<protein>
    <recommendedName>
        <fullName evidence="1">Fido domain-containing protein</fullName>
    </recommendedName>
</protein>
<proteinExistence type="predicted"/>
<dbReference type="GO" id="GO:0016301">
    <property type="term" value="F:kinase activity"/>
    <property type="evidence" value="ECO:0007669"/>
    <property type="project" value="InterPro"/>
</dbReference>
<organism evidence="2 3">
    <name type="scientific">Deinococcus indicus</name>
    <dbReference type="NCBI Taxonomy" id="223556"/>
    <lineage>
        <taxon>Bacteria</taxon>
        <taxon>Thermotogati</taxon>
        <taxon>Deinococcota</taxon>
        <taxon>Deinococci</taxon>
        <taxon>Deinococcales</taxon>
        <taxon>Deinococcaceae</taxon>
        <taxon>Deinococcus</taxon>
    </lineage>
</organism>